<evidence type="ECO:0000256" key="1">
    <source>
        <dbReference type="SAM" id="MobiDB-lite"/>
    </source>
</evidence>
<feature type="compositionally biased region" description="Low complexity" evidence="1">
    <location>
        <begin position="28"/>
        <end position="38"/>
    </location>
</feature>
<evidence type="ECO:0000313" key="2">
    <source>
        <dbReference type="EnsemblPlants" id="EMT11776"/>
    </source>
</evidence>
<sequence length="53" mass="5537">MAAPRTAPSPPHTACLLHIPFPLPTPPLLHRTTTSPSSEARGGDDGTTKTTAY</sequence>
<proteinExistence type="predicted"/>
<reference evidence="2" key="1">
    <citation type="submission" date="2015-06" db="UniProtKB">
        <authorList>
            <consortium name="EnsemblPlants"/>
        </authorList>
    </citation>
    <scope>IDENTIFICATION</scope>
</reference>
<protein>
    <submittedName>
        <fullName evidence="2">Uncharacterized protein</fullName>
    </submittedName>
</protein>
<dbReference type="EnsemblPlants" id="EMT11776">
    <property type="protein sequence ID" value="EMT11776"/>
    <property type="gene ID" value="F775_43564"/>
</dbReference>
<name>M8BCV8_AEGTA</name>
<feature type="region of interest" description="Disordered" evidence="1">
    <location>
        <begin position="1"/>
        <end position="53"/>
    </location>
</feature>
<dbReference type="AlphaFoldDB" id="M8BCV8"/>
<accession>M8BCV8</accession>
<organism evidence="2">
    <name type="scientific">Aegilops tauschii</name>
    <name type="common">Tausch's goatgrass</name>
    <name type="synonym">Aegilops squarrosa</name>
    <dbReference type="NCBI Taxonomy" id="37682"/>
    <lineage>
        <taxon>Eukaryota</taxon>
        <taxon>Viridiplantae</taxon>
        <taxon>Streptophyta</taxon>
        <taxon>Embryophyta</taxon>
        <taxon>Tracheophyta</taxon>
        <taxon>Spermatophyta</taxon>
        <taxon>Magnoliopsida</taxon>
        <taxon>Liliopsida</taxon>
        <taxon>Poales</taxon>
        <taxon>Poaceae</taxon>
        <taxon>BOP clade</taxon>
        <taxon>Pooideae</taxon>
        <taxon>Triticodae</taxon>
        <taxon>Triticeae</taxon>
        <taxon>Triticinae</taxon>
        <taxon>Aegilops</taxon>
    </lineage>
</organism>